<keyword evidence="2" id="KW-1185">Reference proteome</keyword>
<reference evidence="1" key="2">
    <citation type="journal article" date="2023" name="IMA Fungus">
        <title>Comparative genomic study of the Penicillium genus elucidates a diverse pangenome and 15 lateral gene transfer events.</title>
        <authorList>
            <person name="Petersen C."/>
            <person name="Sorensen T."/>
            <person name="Nielsen M.R."/>
            <person name="Sondergaard T.E."/>
            <person name="Sorensen J.L."/>
            <person name="Fitzpatrick D.A."/>
            <person name="Frisvad J.C."/>
            <person name="Nielsen K.L."/>
        </authorList>
    </citation>
    <scope>NUCLEOTIDE SEQUENCE</scope>
    <source>
        <strain evidence="1">IBT 30761</strain>
    </source>
</reference>
<protein>
    <submittedName>
        <fullName evidence="1">Reverse transcriptase</fullName>
    </submittedName>
</protein>
<sequence length="116" mass="13515">MDPYLSRTLTSLTRGKIYELKKQCDVTQASGTVSRIFFASAKRLVPELNHDGTLLNIEHWVEQARFDTSIPTEKLEDFEDHLRNQLETYSRKHNLAGLYSHLLTEWMNPPIPTNRE</sequence>
<dbReference type="EMBL" id="JAPQKI010000009">
    <property type="protein sequence ID" value="KAJ5090264.1"/>
    <property type="molecule type" value="Genomic_DNA"/>
</dbReference>
<dbReference type="GO" id="GO:0003964">
    <property type="term" value="F:RNA-directed DNA polymerase activity"/>
    <property type="evidence" value="ECO:0007669"/>
    <property type="project" value="UniProtKB-KW"/>
</dbReference>
<dbReference type="AlphaFoldDB" id="A0A9W9EYJ2"/>
<evidence type="ECO:0000313" key="1">
    <source>
        <dbReference type="EMBL" id="KAJ5090264.1"/>
    </source>
</evidence>
<organism evidence="1 2">
    <name type="scientific">Penicillium argentinense</name>
    <dbReference type="NCBI Taxonomy" id="1131581"/>
    <lineage>
        <taxon>Eukaryota</taxon>
        <taxon>Fungi</taxon>
        <taxon>Dikarya</taxon>
        <taxon>Ascomycota</taxon>
        <taxon>Pezizomycotina</taxon>
        <taxon>Eurotiomycetes</taxon>
        <taxon>Eurotiomycetidae</taxon>
        <taxon>Eurotiales</taxon>
        <taxon>Aspergillaceae</taxon>
        <taxon>Penicillium</taxon>
    </lineage>
</organism>
<dbReference type="OrthoDB" id="74545at2759"/>
<accession>A0A9W9EYJ2</accession>
<proteinExistence type="predicted"/>
<keyword evidence="1" id="KW-0808">Transferase</keyword>
<dbReference type="GeneID" id="81360418"/>
<comment type="caution">
    <text evidence="1">The sequence shown here is derived from an EMBL/GenBank/DDBJ whole genome shotgun (WGS) entry which is preliminary data.</text>
</comment>
<reference evidence="1" key="1">
    <citation type="submission" date="2022-11" db="EMBL/GenBank/DDBJ databases">
        <authorList>
            <person name="Petersen C."/>
        </authorList>
    </citation>
    <scope>NUCLEOTIDE SEQUENCE</scope>
    <source>
        <strain evidence="1">IBT 30761</strain>
    </source>
</reference>
<keyword evidence="1" id="KW-0695">RNA-directed DNA polymerase</keyword>
<dbReference type="PANTHER" id="PTHR37015:SF1">
    <property type="entry name" value="REVERSE TRANSCRIPTASE DOMAIN-CONTAINING PROTEIN"/>
    <property type="match status" value="1"/>
</dbReference>
<evidence type="ECO:0000313" key="2">
    <source>
        <dbReference type="Proteomes" id="UP001149074"/>
    </source>
</evidence>
<keyword evidence="1" id="KW-0548">Nucleotidyltransferase</keyword>
<dbReference type="Proteomes" id="UP001149074">
    <property type="component" value="Unassembled WGS sequence"/>
</dbReference>
<dbReference type="PANTHER" id="PTHR37015">
    <property type="entry name" value="REVERSE TRANSCRIPTASE DOMAIN-CONTAINING PROTEIN"/>
    <property type="match status" value="1"/>
</dbReference>
<gene>
    <name evidence="1" type="ORF">N7532_008948</name>
</gene>
<name>A0A9W9EYJ2_9EURO</name>
<dbReference type="RefSeq" id="XP_056472245.1">
    <property type="nucleotide sequence ID" value="XM_056621439.1"/>
</dbReference>